<dbReference type="PANTHER" id="PTHR11113">
    <property type="entry name" value="N-ACETYLGLUCOSAMINE-6-PHOSPHATE DEACETYLASE"/>
    <property type="match status" value="1"/>
</dbReference>
<dbReference type="Pfam" id="PF01979">
    <property type="entry name" value="Amidohydro_1"/>
    <property type="match status" value="1"/>
</dbReference>
<comment type="catalytic activity">
    <reaction evidence="5 6">
        <text>adenine + H2O + H(+) = hypoxanthine + NH4(+)</text>
        <dbReference type="Rhea" id="RHEA:23688"/>
        <dbReference type="ChEBI" id="CHEBI:15377"/>
        <dbReference type="ChEBI" id="CHEBI:15378"/>
        <dbReference type="ChEBI" id="CHEBI:16708"/>
        <dbReference type="ChEBI" id="CHEBI:17368"/>
        <dbReference type="ChEBI" id="CHEBI:28938"/>
        <dbReference type="EC" id="3.5.4.2"/>
    </reaction>
</comment>
<accession>A0A150J2L7</accession>
<keyword evidence="3 6" id="KW-0378">Hydrolase</keyword>
<dbReference type="Pfam" id="PF13382">
    <property type="entry name" value="Adenine_deam_C"/>
    <property type="match status" value="1"/>
</dbReference>
<dbReference type="InterPro" id="IPR006679">
    <property type="entry name" value="Adenine_deam"/>
</dbReference>
<comment type="similarity">
    <text evidence="1 6">Belongs to the metallo-dependent hydrolases superfamily. Adenine deaminase family.</text>
</comment>
<comment type="caution">
    <text evidence="9">The sequence shown here is derived from an EMBL/GenBank/DDBJ whole genome shotgun (WGS) entry which is preliminary data.</text>
</comment>
<evidence type="ECO:0000256" key="6">
    <source>
        <dbReference type="HAMAP-Rule" id="MF_01518"/>
    </source>
</evidence>
<dbReference type="InterPro" id="IPR006680">
    <property type="entry name" value="Amidohydro-rel"/>
</dbReference>
<evidence type="ECO:0000256" key="2">
    <source>
        <dbReference type="ARBA" id="ARBA00012782"/>
    </source>
</evidence>
<dbReference type="EMBL" id="LNGD01000068">
    <property type="protein sequence ID" value="KYC51477.1"/>
    <property type="molecule type" value="Genomic_DNA"/>
</dbReference>
<dbReference type="CDD" id="cd01295">
    <property type="entry name" value="AdeC"/>
    <property type="match status" value="1"/>
</dbReference>
<evidence type="ECO:0000259" key="7">
    <source>
        <dbReference type="Pfam" id="PF01979"/>
    </source>
</evidence>
<evidence type="ECO:0000256" key="4">
    <source>
        <dbReference type="ARBA" id="ARBA00023211"/>
    </source>
</evidence>
<gene>
    <name evidence="6" type="primary">ade</name>
    <name evidence="9" type="ORF">AMQ74_01131</name>
</gene>
<evidence type="ECO:0000256" key="5">
    <source>
        <dbReference type="ARBA" id="ARBA00047720"/>
    </source>
</evidence>
<dbReference type="PATRIC" id="fig|1705564.3.peg.1175"/>
<evidence type="ECO:0000313" key="9">
    <source>
        <dbReference type="EMBL" id="KYC51477.1"/>
    </source>
</evidence>
<evidence type="ECO:0000256" key="1">
    <source>
        <dbReference type="ARBA" id="ARBA00006773"/>
    </source>
</evidence>
<dbReference type="HAMAP" id="MF_01518">
    <property type="entry name" value="Adenine_deamin"/>
    <property type="match status" value="1"/>
</dbReference>
<dbReference type="NCBIfam" id="TIGR01178">
    <property type="entry name" value="ade"/>
    <property type="match status" value="1"/>
</dbReference>
<dbReference type="SUPFAM" id="SSF51338">
    <property type="entry name" value="Composite domain of metallo-dependent hydrolases"/>
    <property type="match status" value="1"/>
</dbReference>
<dbReference type="Gene3D" id="3.20.20.140">
    <property type="entry name" value="Metal-dependent hydrolases"/>
    <property type="match status" value="1"/>
</dbReference>
<keyword evidence="4 6" id="KW-0464">Manganese</keyword>
<dbReference type="InterPro" id="IPR032466">
    <property type="entry name" value="Metal_Hydrolase"/>
</dbReference>
<evidence type="ECO:0000313" key="10">
    <source>
        <dbReference type="Proteomes" id="UP000075578"/>
    </source>
</evidence>
<proteinExistence type="inferred from homology"/>
<dbReference type="GO" id="GO:0006146">
    <property type="term" value="P:adenine catabolic process"/>
    <property type="evidence" value="ECO:0007669"/>
    <property type="project" value="InterPro"/>
</dbReference>
<protein>
    <recommendedName>
        <fullName evidence="2 6">Adenine deaminase</fullName>
        <shortName evidence="6">Adenase</shortName>
        <shortName evidence="6">Adenine aminase</shortName>
        <ecNumber evidence="2 6">3.5.4.2</ecNumber>
    </recommendedName>
</protein>
<evidence type="ECO:0000256" key="3">
    <source>
        <dbReference type="ARBA" id="ARBA00022801"/>
    </source>
</evidence>
<dbReference type="Proteomes" id="UP000075578">
    <property type="component" value="Unassembled WGS sequence"/>
</dbReference>
<dbReference type="SUPFAM" id="SSF51556">
    <property type="entry name" value="Metallo-dependent hydrolases"/>
    <property type="match status" value="1"/>
</dbReference>
<dbReference type="InterPro" id="IPR026912">
    <property type="entry name" value="Adenine_deam_C"/>
</dbReference>
<dbReference type="PANTHER" id="PTHR11113:SF2">
    <property type="entry name" value="ADENINE DEAMINASE"/>
    <property type="match status" value="1"/>
</dbReference>
<evidence type="ECO:0000259" key="8">
    <source>
        <dbReference type="Pfam" id="PF13382"/>
    </source>
</evidence>
<dbReference type="EC" id="3.5.4.2" evidence="2 6"/>
<dbReference type="AlphaFoldDB" id="A0A150J2L7"/>
<feature type="domain" description="Adenine deaminase C-terminal" evidence="8">
    <location>
        <begin position="368"/>
        <end position="533"/>
    </location>
</feature>
<feature type="domain" description="Amidohydrolase-related" evidence="7">
    <location>
        <begin position="41"/>
        <end position="321"/>
    </location>
</feature>
<reference evidence="9 10" key="1">
    <citation type="journal article" date="2016" name="ISME J.">
        <title>Chasing the elusive Euryarchaeota class WSA2: genomes reveal a uniquely fastidious methyl-reducing methanogen.</title>
        <authorList>
            <person name="Nobu M.K."/>
            <person name="Narihiro T."/>
            <person name="Kuroda K."/>
            <person name="Mei R."/>
            <person name="Liu W.T."/>
        </authorList>
    </citation>
    <scope>NUCLEOTIDE SEQUENCE [LARGE SCALE GENOMIC DNA]</scope>
    <source>
        <strain evidence="9">U1lsi0528_Bin089</strain>
    </source>
</reference>
<organism evidence="9 10">
    <name type="scientific">Candidatus Methanofastidiosum methylothiophilum</name>
    <dbReference type="NCBI Taxonomy" id="1705564"/>
    <lineage>
        <taxon>Archaea</taxon>
        <taxon>Methanobacteriati</taxon>
        <taxon>Methanobacteriota</taxon>
        <taxon>Stenosarchaea group</taxon>
        <taxon>Candidatus Methanofastidiosia</taxon>
        <taxon>Candidatus Methanofastidiosales</taxon>
        <taxon>Candidatus Methanofastidiosaceae</taxon>
        <taxon>Candidatus Methanofastidiosum</taxon>
    </lineage>
</organism>
<sequence>MNYISGNIVDPISKEIYSGKLIFSDGKITDIERDDNTYSNYIIPGFVDSHIHIESSMLIPYEFSRIAVIHGTVATVSDPHEIANVLGIEGINFMIDNSKLSPLKFYFGASPCVPATSFETSGACLGVDDIEKIIMQDNVKFLSEVMNTVGVINGDKDILEKIEIAKKYSKKIDGHAPGLTGKDLETYIAAGITTDHESVQRAEGLEKIKKGMKIQIREGSAAQNFEALIPLVDTHSDVCMFCSDDKHPDDLIRGHIDQMIRRSIKYGIDFFKILKVSSVNPVKHYGLDVGLLQVGDPADFLVVDNLADLNILSTYINGQEVAVRGKTSIPNRSFEAINKFNVSKKKLSDFSLPYKEGKINVIEAIDGQIITNSFTAEPKIINGNAVSDVERDILKIAVINRYKDSKVSVGFIRNFGLKKGAIVSSIGHDSHNIICVGVDDEDILNAVNMTIEMKGGIGCLCGSNKMFLNLPIGGIMTFEDYTKVADNYRHITNYAKTLGCQLSSPFMTLSFMALLVIPKLKIGDKGVFDFNKFRLIDLYDT</sequence>
<comment type="cofactor">
    <cofactor evidence="6">
        <name>Mn(2+)</name>
        <dbReference type="ChEBI" id="CHEBI:29035"/>
    </cofactor>
</comment>
<dbReference type="InterPro" id="IPR011059">
    <property type="entry name" value="Metal-dep_hydrolase_composite"/>
</dbReference>
<name>A0A150J2L7_9EURY</name>
<dbReference type="GO" id="GO:0000034">
    <property type="term" value="F:adenine deaminase activity"/>
    <property type="evidence" value="ECO:0007669"/>
    <property type="project" value="UniProtKB-UniRule"/>
</dbReference>